<dbReference type="InterPro" id="IPR041104">
    <property type="entry name" value="SAM_DprA"/>
</dbReference>
<name>A0A0B8QU09_LACLL</name>
<dbReference type="SUPFAM" id="SSF102405">
    <property type="entry name" value="MCP/YpsA-like"/>
    <property type="match status" value="1"/>
</dbReference>
<proteinExistence type="inferred from homology"/>
<dbReference type="AlphaFoldDB" id="A0A0B8QU09"/>
<organism evidence="4 5">
    <name type="scientific">Lactococcus lactis subsp. lactis</name>
    <name type="common">Streptococcus lactis</name>
    <dbReference type="NCBI Taxonomy" id="1360"/>
    <lineage>
        <taxon>Bacteria</taxon>
        <taxon>Bacillati</taxon>
        <taxon>Bacillota</taxon>
        <taxon>Bacilli</taxon>
        <taxon>Lactobacillales</taxon>
        <taxon>Streptococcaceae</taxon>
        <taxon>Lactococcus</taxon>
    </lineage>
</organism>
<gene>
    <name evidence="4" type="ORF">JCM5805K_1554</name>
</gene>
<feature type="domain" description="Smf/DprA SLOG" evidence="2">
    <location>
        <begin position="106"/>
        <end position="309"/>
    </location>
</feature>
<evidence type="ECO:0000313" key="4">
    <source>
        <dbReference type="EMBL" id="GAM80442.1"/>
    </source>
</evidence>
<feature type="domain" description="DNA processing protein A sterile alpha motif" evidence="3">
    <location>
        <begin position="32"/>
        <end position="93"/>
    </location>
</feature>
<dbReference type="InterPro" id="IPR057666">
    <property type="entry name" value="DrpA_SLOG"/>
</dbReference>
<evidence type="ECO:0000259" key="3">
    <source>
        <dbReference type="Pfam" id="PF18255"/>
    </source>
</evidence>
<evidence type="ECO:0000259" key="2">
    <source>
        <dbReference type="Pfam" id="PF02481"/>
    </source>
</evidence>
<comment type="caution">
    <text evidence="4">The sequence shown here is derived from an EMBL/GenBank/DDBJ whole genome shotgun (WGS) entry which is preliminary data.</text>
</comment>
<accession>A0A0B8QU09</accession>
<dbReference type="PANTHER" id="PTHR43022:SF1">
    <property type="entry name" value="PROTEIN SMF"/>
    <property type="match status" value="1"/>
</dbReference>
<dbReference type="Pfam" id="PF02481">
    <property type="entry name" value="DNA_processg_A"/>
    <property type="match status" value="1"/>
</dbReference>
<dbReference type="Proteomes" id="UP000031847">
    <property type="component" value="Unassembled WGS sequence"/>
</dbReference>
<dbReference type="Gene3D" id="3.40.50.450">
    <property type="match status" value="1"/>
</dbReference>
<evidence type="ECO:0000256" key="1">
    <source>
        <dbReference type="ARBA" id="ARBA00006525"/>
    </source>
</evidence>
<comment type="similarity">
    <text evidence="1">Belongs to the DprA/Smf family.</text>
</comment>
<dbReference type="EMBL" id="BBSI01000023">
    <property type="protein sequence ID" value="GAM80442.1"/>
    <property type="molecule type" value="Genomic_DNA"/>
</dbReference>
<dbReference type="NCBIfam" id="TIGR00732">
    <property type="entry name" value="dprA"/>
    <property type="match status" value="1"/>
</dbReference>
<dbReference type="Pfam" id="PF18255">
    <property type="entry name" value="SAM_DprA"/>
    <property type="match status" value="1"/>
</dbReference>
<sequence length="312" mass="35479">MVTSQSFLRIENYKPILKLLTNLSVKNGGIMITNFDLYRWKKAGMTNLGVNKLLKFFHRYDKKISLRQMGQVAQLKSIPNFIEQYKNQDVSKLREEYKIYPSFSLLDEIYPERLKEIYNPPVLLFYQGDIRLLKTPKLAFVGSRQASSQGIKAVQKIVTELNQNFTIVSGLAKGIDTASHLSAIKNKIPTIAVIGTGLDIFYPLENRKIQEYLAKNQLILSEYSVGEKPLRYHFPERNRIIAGLSHGVVVIEAKLRSGSLITCERALEEGRDIFAVPGNIADGFSDGCNHLIQQGAKLIYQAQDILEEYLYD</sequence>
<dbReference type="PANTHER" id="PTHR43022">
    <property type="entry name" value="PROTEIN SMF"/>
    <property type="match status" value="1"/>
</dbReference>
<protein>
    <submittedName>
        <fullName evidence="4">Predicted Rossmann fold nucleotide-binding protein</fullName>
    </submittedName>
</protein>
<reference evidence="4 5" key="1">
    <citation type="submission" date="2015-01" db="EMBL/GenBank/DDBJ databases">
        <title>Lactococcus lactis subsp.lactis JCM 5805 whole genome shotgun sequence.</title>
        <authorList>
            <person name="Fujii T."/>
            <person name="Tomita Y."/>
            <person name="Ikushima S."/>
            <person name="Fujiwara D."/>
        </authorList>
    </citation>
    <scope>NUCLEOTIDE SEQUENCE [LARGE SCALE GENOMIC DNA]</scope>
    <source>
        <strain evidence="4 5">JCM 5805</strain>
    </source>
</reference>
<dbReference type="GO" id="GO:0009294">
    <property type="term" value="P:DNA-mediated transformation"/>
    <property type="evidence" value="ECO:0007669"/>
    <property type="project" value="InterPro"/>
</dbReference>
<dbReference type="InterPro" id="IPR003488">
    <property type="entry name" value="DprA"/>
</dbReference>
<evidence type="ECO:0000313" key="5">
    <source>
        <dbReference type="Proteomes" id="UP000031847"/>
    </source>
</evidence>